<organism evidence="2 3">
    <name type="scientific">Cajanus cajan</name>
    <name type="common">Pigeon pea</name>
    <name type="synonym">Cajanus indicus</name>
    <dbReference type="NCBI Taxonomy" id="3821"/>
    <lineage>
        <taxon>Eukaryota</taxon>
        <taxon>Viridiplantae</taxon>
        <taxon>Streptophyta</taxon>
        <taxon>Embryophyta</taxon>
        <taxon>Tracheophyta</taxon>
        <taxon>Spermatophyta</taxon>
        <taxon>Magnoliopsida</taxon>
        <taxon>eudicotyledons</taxon>
        <taxon>Gunneridae</taxon>
        <taxon>Pentapetalae</taxon>
        <taxon>rosids</taxon>
        <taxon>fabids</taxon>
        <taxon>Fabales</taxon>
        <taxon>Fabaceae</taxon>
        <taxon>Papilionoideae</taxon>
        <taxon>50 kb inversion clade</taxon>
        <taxon>NPAAA clade</taxon>
        <taxon>indigoferoid/millettioid clade</taxon>
        <taxon>Phaseoleae</taxon>
        <taxon>Cajanus</taxon>
    </lineage>
</organism>
<keyword evidence="1" id="KW-0472">Membrane</keyword>
<feature type="non-terminal residue" evidence="2">
    <location>
        <position position="1"/>
    </location>
</feature>
<feature type="transmembrane region" description="Helical" evidence="1">
    <location>
        <begin position="49"/>
        <end position="68"/>
    </location>
</feature>
<dbReference type="EMBL" id="CM003604">
    <property type="protein sequence ID" value="KYP73720.1"/>
    <property type="molecule type" value="Genomic_DNA"/>
</dbReference>
<dbReference type="Gramene" id="C.cajan_06198.t">
    <property type="protein sequence ID" value="C.cajan_06198.t.cds1"/>
    <property type="gene ID" value="C.cajan_06198"/>
</dbReference>
<gene>
    <name evidence="2" type="ORF">KK1_006367</name>
</gene>
<reference evidence="2 3" key="1">
    <citation type="journal article" date="2012" name="Nat. Biotechnol.">
        <title>Draft genome sequence of pigeonpea (Cajanus cajan), an orphan legume crop of resource-poor farmers.</title>
        <authorList>
            <person name="Varshney R.K."/>
            <person name="Chen W."/>
            <person name="Li Y."/>
            <person name="Bharti A.K."/>
            <person name="Saxena R.K."/>
            <person name="Schlueter J.A."/>
            <person name="Donoghue M.T."/>
            <person name="Azam S."/>
            <person name="Fan G."/>
            <person name="Whaley A.M."/>
            <person name="Farmer A.D."/>
            <person name="Sheridan J."/>
            <person name="Iwata A."/>
            <person name="Tuteja R."/>
            <person name="Penmetsa R.V."/>
            <person name="Wu W."/>
            <person name="Upadhyaya H.D."/>
            <person name="Yang S.P."/>
            <person name="Shah T."/>
            <person name="Saxena K.B."/>
            <person name="Michael T."/>
            <person name="McCombie W.R."/>
            <person name="Yang B."/>
            <person name="Zhang G."/>
            <person name="Yang H."/>
            <person name="Wang J."/>
            <person name="Spillane C."/>
            <person name="Cook D.R."/>
            <person name="May G.D."/>
            <person name="Xu X."/>
            <person name="Jackson S.A."/>
        </authorList>
    </citation>
    <scope>NUCLEOTIDE SEQUENCE [LARGE SCALE GENOMIC DNA]</scope>
    <source>
        <strain evidence="3">cv. Asha</strain>
    </source>
</reference>
<name>A0A151U347_CAJCA</name>
<keyword evidence="1" id="KW-1133">Transmembrane helix</keyword>
<evidence type="ECO:0000313" key="3">
    <source>
        <dbReference type="Proteomes" id="UP000075243"/>
    </source>
</evidence>
<proteinExistence type="predicted"/>
<dbReference type="AlphaFoldDB" id="A0A151U347"/>
<evidence type="ECO:0000256" key="1">
    <source>
        <dbReference type="SAM" id="Phobius"/>
    </source>
</evidence>
<keyword evidence="1" id="KW-0812">Transmembrane</keyword>
<protein>
    <submittedName>
        <fullName evidence="2">Uncharacterized protein</fullName>
    </submittedName>
</protein>
<accession>A0A151U347</accession>
<feature type="transmembrane region" description="Helical" evidence="1">
    <location>
        <begin position="14"/>
        <end position="37"/>
    </location>
</feature>
<sequence length="93" mass="10842">NVFVWWPCMKSYDASLAVAAILLNCVSWSFCLVYKIWVENVKFIPLYNLWRWIVMIVMSLIIFVPFVSSVNTVEILWLPGPVFVVPPINLLQH</sequence>
<evidence type="ECO:0000313" key="2">
    <source>
        <dbReference type="EMBL" id="KYP73720.1"/>
    </source>
</evidence>
<dbReference type="Proteomes" id="UP000075243">
    <property type="component" value="Chromosome 2"/>
</dbReference>
<keyword evidence="3" id="KW-1185">Reference proteome</keyword>